<sequence>MKKLTQKLMIGVVMSTSILLTAGVQAKYIDKYTEQKLVKVCEAIKSNSRIKLDSAIKDSGISAKALGKGLVCNGYDPVTFAIASGAKTNAKFLANRTSLNYEDLLAKL</sequence>
<evidence type="ECO:0000313" key="3">
    <source>
        <dbReference type="Proteomes" id="UP001521137"/>
    </source>
</evidence>
<evidence type="ECO:0000313" key="2">
    <source>
        <dbReference type="EMBL" id="MCF2947785.1"/>
    </source>
</evidence>
<dbReference type="Proteomes" id="UP001521137">
    <property type="component" value="Unassembled WGS sequence"/>
</dbReference>
<feature type="chain" id="PRO_5046662037" evidence="1">
    <location>
        <begin position="27"/>
        <end position="108"/>
    </location>
</feature>
<name>A0ABS9D4T6_9ALTE</name>
<comment type="caution">
    <text evidence="2">The sequence shown here is derived from an EMBL/GenBank/DDBJ whole genome shotgun (WGS) entry which is preliminary data.</text>
</comment>
<dbReference type="RefSeq" id="WP_235311320.1">
    <property type="nucleotide sequence ID" value="NZ_JAKGAS010000003.1"/>
</dbReference>
<feature type="signal peptide" evidence="1">
    <location>
        <begin position="1"/>
        <end position="26"/>
    </location>
</feature>
<dbReference type="Pfam" id="PF12514">
    <property type="entry name" value="DUF3718"/>
    <property type="match status" value="1"/>
</dbReference>
<dbReference type="EMBL" id="JAKGAS010000003">
    <property type="protein sequence ID" value="MCF2947785.1"/>
    <property type="molecule type" value="Genomic_DNA"/>
</dbReference>
<organism evidence="2 3">
    <name type="scientific">Paraglaciecola algarum</name>
    <dbReference type="NCBI Taxonomy" id="3050085"/>
    <lineage>
        <taxon>Bacteria</taxon>
        <taxon>Pseudomonadati</taxon>
        <taxon>Pseudomonadota</taxon>
        <taxon>Gammaproteobacteria</taxon>
        <taxon>Alteromonadales</taxon>
        <taxon>Alteromonadaceae</taxon>
        <taxon>Paraglaciecola</taxon>
    </lineage>
</organism>
<dbReference type="InterPro" id="IPR022193">
    <property type="entry name" value="DUF3718"/>
</dbReference>
<reference evidence="2 3" key="1">
    <citation type="submission" date="2022-01" db="EMBL/GenBank/DDBJ databases">
        <title>Paraglaciecola sp. G1-23.</title>
        <authorList>
            <person name="Jin M.S."/>
            <person name="Han D.M."/>
            <person name="Kim H.M."/>
            <person name="Jeon C.O."/>
        </authorList>
    </citation>
    <scope>NUCLEOTIDE SEQUENCE [LARGE SCALE GENOMIC DNA]</scope>
    <source>
        <strain evidence="2 3">G1-23</strain>
    </source>
</reference>
<keyword evidence="1" id="KW-0732">Signal</keyword>
<proteinExistence type="predicted"/>
<accession>A0ABS9D4T6</accession>
<keyword evidence="3" id="KW-1185">Reference proteome</keyword>
<evidence type="ECO:0000256" key="1">
    <source>
        <dbReference type="SAM" id="SignalP"/>
    </source>
</evidence>
<protein>
    <submittedName>
        <fullName evidence="2">DUF3718 domain-containing protein</fullName>
    </submittedName>
</protein>
<gene>
    <name evidence="2" type="ORF">L0668_06685</name>
</gene>